<keyword evidence="6" id="KW-1185">Reference proteome</keyword>
<keyword evidence="2" id="KW-0732">Signal</keyword>
<dbReference type="RefSeq" id="WP_377600514.1">
    <property type="nucleotide sequence ID" value="NZ_JBHUME010000005.1"/>
</dbReference>
<organism evidence="5 6">
    <name type="scientific">Paenibacillus gansuensis</name>
    <dbReference type="NCBI Taxonomy" id="306542"/>
    <lineage>
        <taxon>Bacteria</taxon>
        <taxon>Bacillati</taxon>
        <taxon>Bacillota</taxon>
        <taxon>Bacilli</taxon>
        <taxon>Bacillales</taxon>
        <taxon>Paenibacillaceae</taxon>
        <taxon>Paenibacillus</taxon>
    </lineage>
</organism>
<dbReference type="Pfam" id="PF02018">
    <property type="entry name" value="CBM_4_9"/>
    <property type="match status" value="1"/>
</dbReference>
<feature type="signal peptide" evidence="2">
    <location>
        <begin position="1"/>
        <end position="27"/>
    </location>
</feature>
<dbReference type="InterPro" id="IPR013780">
    <property type="entry name" value="Glyco_hydro_b"/>
</dbReference>
<name>A0ABW5P9D3_9BACL</name>
<keyword evidence="1 5" id="KW-0378">Hydrolase</keyword>
<evidence type="ECO:0000256" key="1">
    <source>
        <dbReference type="ARBA" id="ARBA00022801"/>
    </source>
</evidence>
<proteinExistence type="predicted"/>
<dbReference type="SUPFAM" id="SSF51011">
    <property type="entry name" value="Glycosyl hydrolase domain"/>
    <property type="match status" value="1"/>
</dbReference>
<dbReference type="SUPFAM" id="SSF49785">
    <property type="entry name" value="Galactose-binding domain-like"/>
    <property type="match status" value="1"/>
</dbReference>
<feature type="chain" id="PRO_5046794370" evidence="2">
    <location>
        <begin position="28"/>
        <end position="692"/>
    </location>
</feature>
<reference evidence="6" key="1">
    <citation type="journal article" date="2019" name="Int. J. Syst. Evol. Microbiol.">
        <title>The Global Catalogue of Microorganisms (GCM) 10K type strain sequencing project: providing services to taxonomists for standard genome sequencing and annotation.</title>
        <authorList>
            <consortium name="The Broad Institute Genomics Platform"/>
            <consortium name="The Broad Institute Genome Sequencing Center for Infectious Disease"/>
            <person name="Wu L."/>
            <person name="Ma J."/>
        </authorList>
    </citation>
    <scope>NUCLEOTIDE SEQUENCE [LARGE SCALE GENOMIC DNA]</scope>
    <source>
        <strain evidence="6">KCTC 3950</strain>
    </source>
</reference>
<dbReference type="InterPro" id="IPR024745">
    <property type="entry name" value="GH44_cat"/>
</dbReference>
<dbReference type="Proteomes" id="UP001597541">
    <property type="component" value="Unassembled WGS sequence"/>
</dbReference>
<dbReference type="InterPro" id="IPR003305">
    <property type="entry name" value="CenC_carb-bd"/>
</dbReference>
<evidence type="ECO:0000313" key="6">
    <source>
        <dbReference type="Proteomes" id="UP001597541"/>
    </source>
</evidence>
<dbReference type="SUPFAM" id="SSF51445">
    <property type="entry name" value="(Trans)glycosidases"/>
    <property type="match status" value="1"/>
</dbReference>
<feature type="domain" description="CBM-cenC" evidence="3">
    <location>
        <begin position="555"/>
        <end position="660"/>
    </location>
</feature>
<evidence type="ECO:0000313" key="5">
    <source>
        <dbReference type="EMBL" id="MFD2611654.1"/>
    </source>
</evidence>
<dbReference type="Gene3D" id="2.60.120.260">
    <property type="entry name" value="Galactose-binding domain-like"/>
    <property type="match status" value="1"/>
</dbReference>
<feature type="domain" description="Glycoside hydrolase family 44 catalytic" evidence="4">
    <location>
        <begin position="86"/>
        <end position="314"/>
    </location>
</feature>
<dbReference type="Gene3D" id="2.60.40.1180">
    <property type="entry name" value="Golgi alpha-mannosidase II"/>
    <property type="match status" value="1"/>
</dbReference>
<gene>
    <name evidence="5" type="ORF">ACFSUF_04375</name>
</gene>
<evidence type="ECO:0000256" key="2">
    <source>
        <dbReference type="SAM" id="SignalP"/>
    </source>
</evidence>
<dbReference type="EMBL" id="JBHUME010000005">
    <property type="protein sequence ID" value="MFD2611654.1"/>
    <property type="molecule type" value="Genomic_DNA"/>
</dbReference>
<dbReference type="Pfam" id="PF12891">
    <property type="entry name" value="Glyco_hydro_44"/>
    <property type="match status" value="1"/>
</dbReference>
<dbReference type="Gene3D" id="3.20.20.80">
    <property type="entry name" value="Glycosidases"/>
    <property type="match status" value="1"/>
</dbReference>
<sequence>MKKSLAHWKKAGSIAFAAVLLIQPFSALPKANAAFNTTFTIDTTQERSAISPYIYGTNMSLGGGENFSFVRQGGNRMTGYNWENNASNAGSDYLHSSDDLLCESLTSTECNTAGRSVTKFQDQRIAEGTKSAVTLQMAGYVSKDKNGVVSTTEQAPSSRWVEVANRKGSTLSYPPNTSDNKVYMDEFVDYLVDQYGSASTSNGIMAYLLDNEPGLWAETHPRIHPAKAGAVEVKNKSVDLAKVVKDRDPSALVIGGEMYGYGEYLNLQGAPDWNSVKGSHSWFIDYFLKEMKNASDADGRRLVDVLGLHYYSEAQGGGQRVVWNGGAGTAETQAARVQAPRTLWDSNYSENSWIAQNHSAFLPVIPKVYDSINANNPGTKLAFTEWSFGGESHISGGIAAADTLGIFGRYGVWGANFWASESDSSYVNAAFKLYRNYNGSNGTFGDTKVKSNTNDTANSSVYSSVFQGNDGKLHVIAINKSANDSMNAAFNITSPSNFTSGQVYGFDGSSASITQKASVSGITGNSFTYSIPAMSAYHFVLTASGSGNIDSAQFNFESGQLQGFYAAGGATVAASTAQKYAGSSSLQLSVNGNGYYYARKDSPSGLTAGKTVSFRVWVPSGAGIESVQPYVQDGNWSWYGAWTGYSSLTKNAWNTITLTIPSNAPSPINVIGLELKTSASWNGSIYLDSISW</sequence>
<evidence type="ECO:0000259" key="4">
    <source>
        <dbReference type="Pfam" id="PF12891"/>
    </source>
</evidence>
<accession>A0ABW5P9D3</accession>
<dbReference type="InterPro" id="IPR017853">
    <property type="entry name" value="GH"/>
</dbReference>
<comment type="caution">
    <text evidence="5">The sequence shown here is derived from an EMBL/GenBank/DDBJ whole genome shotgun (WGS) entry which is preliminary data.</text>
</comment>
<dbReference type="GO" id="GO:0016787">
    <property type="term" value="F:hydrolase activity"/>
    <property type="evidence" value="ECO:0007669"/>
    <property type="project" value="UniProtKB-KW"/>
</dbReference>
<protein>
    <submittedName>
        <fullName evidence="5">Glycoside hydrolase family 44 protein</fullName>
    </submittedName>
</protein>
<dbReference type="InterPro" id="IPR008979">
    <property type="entry name" value="Galactose-bd-like_sf"/>
</dbReference>
<evidence type="ECO:0000259" key="3">
    <source>
        <dbReference type="Pfam" id="PF02018"/>
    </source>
</evidence>